<dbReference type="AlphaFoldDB" id="A0AAV2HMW2"/>
<dbReference type="EMBL" id="CAXITT010000183">
    <property type="protein sequence ID" value="CAL1534838.1"/>
    <property type="molecule type" value="Genomic_DNA"/>
</dbReference>
<dbReference type="CDD" id="cd02900">
    <property type="entry name" value="Macro_Appr_pase"/>
    <property type="match status" value="1"/>
</dbReference>
<feature type="domain" description="Macro" evidence="1">
    <location>
        <begin position="25"/>
        <end position="235"/>
    </location>
</feature>
<dbReference type="Pfam" id="PF14519">
    <property type="entry name" value="Macro_2"/>
    <property type="match status" value="1"/>
</dbReference>
<organism evidence="2 3">
    <name type="scientific">Lymnaea stagnalis</name>
    <name type="common">Great pond snail</name>
    <name type="synonym">Helix stagnalis</name>
    <dbReference type="NCBI Taxonomy" id="6523"/>
    <lineage>
        <taxon>Eukaryota</taxon>
        <taxon>Metazoa</taxon>
        <taxon>Spiralia</taxon>
        <taxon>Lophotrochozoa</taxon>
        <taxon>Mollusca</taxon>
        <taxon>Gastropoda</taxon>
        <taxon>Heterobranchia</taxon>
        <taxon>Euthyneura</taxon>
        <taxon>Panpulmonata</taxon>
        <taxon>Hygrophila</taxon>
        <taxon>Lymnaeoidea</taxon>
        <taxon>Lymnaeidae</taxon>
        <taxon>Lymnaea</taxon>
    </lineage>
</organism>
<evidence type="ECO:0000313" key="3">
    <source>
        <dbReference type="Proteomes" id="UP001497497"/>
    </source>
</evidence>
<evidence type="ECO:0000313" key="2">
    <source>
        <dbReference type="EMBL" id="CAL1534838.1"/>
    </source>
</evidence>
<protein>
    <recommendedName>
        <fullName evidence="1">Macro domain-containing protein</fullName>
    </recommendedName>
</protein>
<dbReference type="Gene3D" id="3.40.220.10">
    <property type="entry name" value="Leucine Aminopeptidase, subunit E, domain 1"/>
    <property type="match status" value="1"/>
</dbReference>
<evidence type="ECO:0000259" key="1">
    <source>
        <dbReference type="PROSITE" id="PS51154"/>
    </source>
</evidence>
<keyword evidence="3" id="KW-1185">Reference proteome</keyword>
<dbReference type="InterPro" id="IPR043472">
    <property type="entry name" value="Macro_dom-like"/>
</dbReference>
<proteinExistence type="predicted"/>
<gene>
    <name evidence="2" type="ORF">GSLYS_00008798001</name>
</gene>
<dbReference type="InterPro" id="IPR028071">
    <property type="entry name" value="Macro-like_dom"/>
</dbReference>
<dbReference type="Proteomes" id="UP001497497">
    <property type="component" value="Unassembled WGS sequence"/>
</dbReference>
<sequence length="235" mass="26469">MAKADVAHNKDVVYYLRDLNQDIVLAWEDAFSKYKDKVKVSQGDIFKGAPGADAIVSPANSFGFMDGGIDMAYSKHFGWQLQNRLQKLLQEEYHGELPVGQAVIIPAYDSAGRDPSVDWCQFNHGETIEYLIAAPTMRVPNDVSETVNAYLAFRAVLLAVENHNNNKKKLKPFKAIKRVLVPGLGTMIGRMPAKRCAFQMLQAYETFVEGKHKFRVKPKKLGEVYNDHESMCEAR</sequence>
<dbReference type="InterPro" id="IPR002589">
    <property type="entry name" value="Macro_dom"/>
</dbReference>
<accession>A0AAV2HMW2</accession>
<comment type="caution">
    <text evidence="2">The sequence shown here is derived from an EMBL/GenBank/DDBJ whole genome shotgun (WGS) entry which is preliminary data.</text>
</comment>
<name>A0AAV2HMW2_LYMST</name>
<reference evidence="2 3" key="1">
    <citation type="submission" date="2024-04" db="EMBL/GenBank/DDBJ databases">
        <authorList>
            <consortium name="Genoscope - CEA"/>
            <person name="William W."/>
        </authorList>
    </citation>
    <scope>NUCLEOTIDE SEQUENCE [LARGE SCALE GENOMIC DNA]</scope>
</reference>
<dbReference type="SUPFAM" id="SSF52949">
    <property type="entry name" value="Macro domain-like"/>
    <property type="match status" value="1"/>
</dbReference>
<dbReference type="SMART" id="SM00506">
    <property type="entry name" value="A1pp"/>
    <property type="match status" value="1"/>
</dbReference>
<dbReference type="PROSITE" id="PS51154">
    <property type="entry name" value="MACRO"/>
    <property type="match status" value="1"/>
</dbReference>